<proteinExistence type="predicted"/>
<dbReference type="Gene3D" id="3.90.1200.10">
    <property type="match status" value="1"/>
</dbReference>
<dbReference type="InterPro" id="IPR011009">
    <property type="entry name" value="Kinase-like_dom_sf"/>
</dbReference>
<organism evidence="2 3">
    <name type="scientific">Solibacillus kalamii</name>
    <dbReference type="NCBI Taxonomy" id="1748298"/>
    <lineage>
        <taxon>Bacteria</taxon>
        <taxon>Bacillati</taxon>
        <taxon>Bacillota</taxon>
        <taxon>Bacilli</taxon>
        <taxon>Bacillales</taxon>
        <taxon>Caryophanaceae</taxon>
        <taxon>Solibacillus</taxon>
    </lineage>
</organism>
<dbReference type="Pfam" id="PF01636">
    <property type="entry name" value="APH"/>
    <property type="match status" value="1"/>
</dbReference>
<keyword evidence="3" id="KW-1185">Reference proteome</keyword>
<dbReference type="PANTHER" id="PTHR41283">
    <property type="entry name" value="AMINOGLYCOSIDE PHOSPHOTRANSFERASE"/>
    <property type="match status" value="1"/>
</dbReference>
<dbReference type="RefSeq" id="WP_087618147.1">
    <property type="nucleotide sequence ID" value="NZ_JAFBEY010000008.1"/>
</dbReference>
<sequence>MFDIKNYDTFKKIETINKGWSDDKKYYIETVTNGKLLLRICDMAEYEKKKNEYEIIKRLADRGLPVSLPVDFGVCDNGKSVYTLFVWCDGEDAEKVLPNLTEDEQYSLGVKSGQILKEIHSIPAPAEQEDWGTHFNRKADSKIRLYQDCDVKIAGDDKIIRYIEENRHLLEGREQSFHHGDYHVGNMVISPQKELYVIDFNRSDFGDPWEEFNRIVWSATASPFFATGQLNGYFNGTPPIEFFSLLAFYISSNMLSSIPWAANYSEHDLNIMKNQAKNVLEWFDDMNNPVPTWYKRELNSSDLQHKS</sequence>
<dbReference type="Gene3D" id="3.30.200.20">
    <property type="entry name" value="Phosphorylase Kinase, domain 1"/>
    <property type="match status" value="1"/>
</dbReference>
<comment type="caution">
    <text evidence="2">The sequence shown here is derived from an EMBL/GenBank/DDBJ whole genome shotgun (WGS) entry which is preliminary data.</text>
</comment>
<evidence type="ECO:0000313" key="2">
    <source>
        <dbReference type="EMBL" id="OUZ38103.1"/>
    </source>
</evidence>
<dbReference type="PANTHER" id="PTHR41283:SF1">
    <property type="entry name" value="AMINOGLYCOSIDE PHOSPHOTRANSFERASE DOMAIN-CONTAINING PROTEIN"/>
    <property type="match status" value="1"/>
</dbReference>
<gene>
    <name evidence="2" type="ORF">CBM15_15080</name>
</gene>
<dbReference type="EMBL" id="NHNT01000011">
    <property type="protein sequence ID" value="OUZ38103.1"/>
    <property type="molecule type" value="Genomic_DNA"/>
</dbReference>
<name>A0ABX3ZEN2_9BACL</name>
<dbReference type="SUPFAM" id="SSF56112">
    <property type="entry name" value="Protein kinase-like (PK-like)"/>
    <property type="match status" value="1"/>
</dbReference>
<feature type="domain" description="Aminoglycoside phosphotransferase" evidence="1">
    <location>
        <begin position="13"/>
        <end position="242"/>
    </location>
</feature>
<evidence type="ECO:0000313" key="3">
    <source>
        <dbReference type="Proteomes" id="UP000196594"/>
    </source>
</evidence>
<dbReference type="Proteomes" id="UP000196594">
    <property type="component" value="Unassembled WGS sequence"/>
</dbReference>
<dbReference type="InterPro" id="IPR002575">
    <property type="entry name" value="Aminoglycoside_PTrfase"/>
</dbReference>
<evidence type="ECO:0000259" key="1">
    <source>
        <dbReference type="Pfam" id="PF01636"/>
    </source>
</evidence>
<protein>
    <submittedName>
        <fullName evidence="2">Phosphotransferase family protein</fullName>
    </submittedName>
</protein>
<reference evidence="2 3" key="1">
    <citation type="journal article" date="2017" name="Int. J. Syst. Evol. Microbiol.">
        <title>Solibacillus kalamii sp. nov., isolated from a high-efficiency particulate arrestance filter system used in the International Space Station.</title>
        <authorList>
            <person name="Checinska Sielaff A."/>
            <person name="Kumar R.M."/>
            <person name="Pal D."/>
            <person name="Mayilraj S."/>
            <person name="Venkateswaran K."/>
        </authorList>
    </citation>
    <scope>NUCLEOTIDE SEQUENCE [LARGE SCALE GENOMIC DNA]</scope>
    <source>
        <strain evidence="2 3">ISSFR-015</strain>
    </source>
</reference>
<accession>A0ABX3ZEN2</accession>